<comment type="caution">
    <text evidence="9">The sequence shown here is derived from an EMBL/GenBank/DDBJ whole genome shotgun (WGS) entry which is preliminary data.</text>
</comment>
<dbReference type="PROSITE" id="PS50850">
    <property type="entry name" value="MFS"/>
    <property type="match status" value="1"/>
</dbReference>
<feature type="transmembrane region" description="Helical" evidence="7">
    <location>
        <begin position="349"/>
        <end position="370"/>
    </location>
</feature>
<feature type="transmembrane region" description="Helical" evidence="7">
    <location>
        <begin position="423"/>
        <end position="442"/>
    </location>
</feature>
<feature type="domain" description="Major facilitator superfamily (MFS) profile" evidence="8">
    <location>
        <begin position="17"/>
        <end position="444"/>
    </location>
</feature>
<dbReference type="EMBL" id="JNVC02000005">
    <property type="protein sequence ID" value="KEZ51603.1"/>
    <property type="molecule type" value="Genomic_DNA"/>
</dbReference>
<keyword evidence="4 7" id="KW-0812">Transmembrane</keyword>
<dbReference type="GO" id="GO:0005886">
    <property type="term" value="C:plasma membrane"/>
    <property type="evidence" value="ECO:0007669"/>
    <property type="project" value="UniProtKB-SubCell"/>
</dbReference>
<reference evidence="9 10" key="1">
    <citation type="journal article" date="2005" name="Int. J. Syst. Evol. Microbiol.">
        <title>Bacillus cibi sp. nov., isolated from jeotgal, a traditional Korean fermented seafood.</title>
        <authorList>
            <person name="Yoon J.H."/>
            <person name="Lee C.H."/>
            <person name="Oh T.K."/>
        </authorList>
    </citation>
    <scope>NUCLEOTIDE SEQUENCE [LARGE SCALE GENOMIC DNA]</scope>
    <source>
        <strain evidence="9 10">DSM 16189</strain>
    </source>
</reference>
<dbReference type="PANTHER" id="PTHR42718">
    <property type="entry name" value="MAJOR FACILITATOR SUPERFAMILY MULTIDRUG TRANSPORTER MFSC"/>
    <property type="match status" value="1"/>
</dbReference>
<feature type="transmembrane region" description="Helical" evidence="7">
    <location>
        <begin position="141"/>
        <end position="163"/>
    </location>
</feature>
<evidence type="ECO:0000259" key="8">
    <source>
        <dbReference type="PROSITE" id="PS50850"/>
    </source>
</evidence>
<proteinExistence type="predicted"/>
<dbReference type="Pfam" id="PF07690">
    <property type="entry name" value="MFS_1"/>
    <property type="match status" value="1"/>
</dbReference>
<dbReference type="InterPro" id="IPR020846">
    <property type="entry name" value="MFS_dom"/>
</dbReference>
<feature type="transmembrane region" description="Helical" evidence="7">
    <location>
        <begin position="83"/>
        <end position="102"/>
    </location>
</feature>
<evidence type="ECO:0000256" key="5">
    <source>
        <dbReference type="ARBA" id="ARBA00022989"/>
    </source>
</evidence>
<evidence type="ECO:0000313" key="9">
    <source>
        <dbReference type="EMBL" id="KEZ51603.1"/>
    </source>
</evidence>
<feature type="transmembrane region" description="Helical" evidence="7">
    <location>
        <begin position="224"/>
        <end position="241"/>
    </location>
</feature>
<dbReference type="CDD" id="cd17321">
    <property type="entry name" value="MFS_MMR_MDR_like"/>
    <property type="match status" value="1"/>
</dbReference>
<evidence type="ECO:0000256" key="4">
    <source>
        <dbReference type="ARBA" id="ARBA00022692"/>
    </source>
</evidence>
<dbReference type="SUPFAM" id="SSF103473">
    <property type="entry name" value="MFS general substrate transporter"/>
    <property type="match status" value="1"/>
</dbReference>
<feature type="transmembrane region" description="Helical" evidence="7">
    <location>
        <begin position="262"/>
        <end position="283"/>
    </location>
</feature>
<evidence type="ECO:0000256" key="3">
    <source>
        <dbReference type="ARBA" id="ARBA00022475"/>
    </source>
</evidence>
<keyword evidence="2" id="KW-0813">Transport</keyword>
<protein>
    <submittedName>
        <fullName evidence="9">Tetracycline resistance protein TetA</fullName>
    </submittedName>
</protein>
<keyword evidence="5 7" id="KW-1133">Transmembrane helix</keyword>
<dbReference type="Gene3D" id="1.20.1720.10">
    <property type="entry name" value="Multidrug resistance protein D"/>
    <property type="match status" value="1"/>
</dbReference>
<organism evidence="9 10">
    <name type="scientific">Metabacillus indicus</name>
    <name type="common">Bacillus indicus</name>
    <dbReference type="NCBI Taxonomy" id="246786"/>
    <lineage>
        <taxon>Bacteria</taxon>
        <taxon>Bacillati</taxon>
        <taxon>Bacillota</taxon>
        <taxon>Bacilli</taxon>
        <taxon>Bacillales</taxon>
        <taxon>Bacillaceae</taxon>
        <taxon>Metabacillus</taxon>
    </lineage>
</organism>
<keyword evidence="6 7" id="KW-0472">Membrane</keyword>
<gene>
    <name evidence="9" type="ORF">GS18_0210755</name>
</gene>
<feature type="transmembrane region" description="Helical" evidence="7">
    <location>
        <begin position="108"/>
        <end position="129"/>
    </location>
</feature>
<feature type="transmembrane region" description="Helical" evidence="7">
    <location>
        <begin position="295"/>
        <end position="313"/>
    </location>
</feature>
<sequence>MEERPPAVPGLKYENRIVWLWSLTVWLVVMNTTMFNVALPSVLRDLSLSSGTASWIVSGYSIAFAISTLTYSRLSDFIPISRLLAVGLAMLGAASIIGFISHNFYLLLFARVLQAAGAGAVPGLAMVLAGKYIPISRRGKAMSLISSAASLGFGLGPVIGGAITTYLGWNYLFVITAFVVLLLPLFRKLLPKEEVHKVHFDSAGGLLTGLGVTGLLLFLSTMSVPLLIGSLAILYLLWRHIHKVSLPFVQPSLFKNRQYVKLALSAFSGFILHFSALFMMPIILTELFEKDPAAIGLIIFPGAILSAVAAQFIGRLIDKFGNIPLISFGHVMLMISLLILALFSGENPYAILVAYMFMSTGFSSLTSSIANEASRILPEDEIGSGMGLMQLIQFFGGAFGVALSGLLIEWQHGVSGAAVYTNIFWGMTLLIGASGMIFLSYVRRNARLLQS</sequence>
<dbReference type="PRINTS" id="PR01036">
    <property type="entry name" value="TCRTETB"/>
</dbReference>
<name>A0A084GW91_METID</name>
<evidence type="ECO:0000256" key="2">
    <source>
        <dbReference type="ARBA" id="ARBA00022448"/>
    </source>
</evidence>
<feature type="transmembrane region" description="Helical" evidence="7">
    <location>
        <begin position="391"/>
        <end position="411"/>
    </location>
</feature>
<feature type="transmembrane region" description="Helical" evidence="7">
    <location>
        <begin position="325"/>
        <end position="343"/>
    </location>
</feature>
<keyword evidence="10" id="KW-1185">Reference proteome</keyword>
<dbReference type="InterPro" id="IPR036259">
    <property type="entry name" value="MFS_trans_sf"/>
</dbReference>
<evidence type="ECO:0000256" key="7">
    <source>
        <dbReference type="SAM" id="Phobius"/>
    </source>
</evidence>
<comment type="subcellular location">
    <subcellularLocation>
        <location evidence="1">Cell membrane</location>
        <topology evidence="1">Multi-pass membrane protein</topology>
    </subcellularLocation>
</comment>
<dbReference type="AlphaFoldDB" id="A0A084GW91"/>
<feature type="transmembrane region" description="Helical" evidence="7">
    <location>
        <begin position="169"/>
        <end position="186"/>
    </location>
</feature>
<dbReference type="GO" id="GO:0022857">
    <property type="term" value="F:transmembrane transporter activity"/>
    <property type="evidence" value="ECO:0007669"/>
    <property type="project" value="InterPro"/>
</dbReference>
<accession>A0A084GW91</accession>
<dbReference type="STRING" id="246786.GS18_0210755"/>
<dbReference type="Gene3D" id="1.20.1250.20">
    <property type="entry name" value="MFS general substrate transporter like domains"/>
    <property type="match status" value="1"/>
</dbReference>
<dbReference type="PANTHER" id="PTHR42718:SF46">
    <property type="entry name" value="BLR6921 PROTEIN"/>
    <property type="match status" value="1"/>
</dbReference>
<dbReference type="Proteomes" id="UP000028549">
    <property type="component" value="Unassembled WGS sequence"/>
</dbReference>
<feature type="transmembrane region" description="Helical" evidence="7">
    <location>
        <begin position="51"/>
        <end position="71"/>
    </location>
</feature>
<feature type="transmembrane region" description="Helical" evidence="7">
    <location>
        <begin position="18"/>
        <end position="39"/>
    </location>
</feature>
<evidence type="ECO:0000313" key="10">
    <source>
        <dbReference type="Proteomes" id="UP000028549"/>
    </source>
</evidence>
<keyword evidence="3" id="KW-1003">Cell membrane</keyword>
<evidence type="ECO:0000256" key="1">
    <source>
        <dbReference type="ARBA" id="ARBA00004651"/>
    </source>
</evidence>
<evidence type="ECO:0000256" key="6">
    <source>
        <dbReference type="ARBA" id="ARBA00023136"/>
    </source>
</evidence>
<dbReference type="InterPro" id="IPR011701">
    <property type="entry name" value="MFS"/>
</dbReference>